<dbReference type="HOGENOM" id="CLU_702306_0_0_1"/>
<feature type="region of interest" description="Disordered" evidence="2">
    <location>
        <begin position="156"/>
        <end position="176"/>
    </location>
</feature>
<sequence length="393" mass="42620">MSSAEPTPAICGLLSAYLAALPTTLFDANICRCFWEWCVKPSTEREDQTAEIEEQEEVSSKRKRALFFKGKNKDKGKEKEMDVPADDTRQVRITQILLRLLPPPQLSLFAYLCSFFTQLGGGAAGARGMMMWILTRWVRISDGLISNVQPDERTRKTGGLDYGLPVTPTLPSTGRREYQAPNEHIADRGRDLQPSPRARGVTLVDPGFASSDIRASSPPHRSAGISDIVEDEPFLLDAPGANNRDRILLPSDGLFETEIDSLKKAIGANTDSDAETASVYSESTSTCSIRVTEEAPLSLLVRRMSTPGGTLLTEAEAHIVDLEKMVAEADTAKSHAEQEVRWLATRLASLEGAGCGNCGGAKDASGNASLALRARSALRQVDDVRKMLGRGAA</sequence>
<keyword evidence="1" id="KW-0175">Coiled coil</keyword>
<evidence type="ECO:0000256" key="2">
    <source>
        <dbReference type="SAM" id="MobiDB-lite"/>
    </source>
</evidence>
<proteinExistence type="predicted"/>
<organism evidence="3 4">
    <name type="scientific">Plicaturopsis crispa FD-325 SS-3</name>
    <dbReference type="NCBI Taxonomy" id="944288"/>
    <lineage>
        <taxon>Eukaryota</taxon>
        <taxon>Fungi</taxon>
        <taxon>Dikarya</taxon>
        <taxon>Basidiomycota</taxon>
        <taxon>Agaricomycotina</taxon>
        <taxon>Agaricomycetes</taxon>
        <taxon>Agaricomycetidae</taxon>
        <taxon>Amylocorticiales</taxon>
        <taxon>Amylocorticiaceae</taxon>
        <taxon>Plicatura</taxon>
        <taxon>Plicaturopsis crispa</taxon>
    </lineage>
</organism>
<dbReference type="Gene3D" id="1.10.555.10">
    <property type="entry name" value="Rho GTPase activation protein"/>
    <property type="match status" value="1"/>
</dbReference>
<keyword evidence="4" id="KW-1185">Reference proteome</keyword>
<gene>
    <name evidence="3" type="ORF">PLICRDRAFT_95895</name>
</gene>
<accession>A0A0C9T5R3</accession>
<dbReference type="Proteomes" id="UP000053263">
    <property type="component" value="Unassembled WGS sequence"/>
</dbReference>
<evidence type="ECO:0000313" key="4">
    <source>
        <dbReference type="Proteomes" id="UP000053263"/>
    </source>
</evidence>
<dbReference type="EMBL" id="KN832577">
    <property type="protein sequence ID" value="KII83448.1"/>
    <property type="molecule type" value="Genomic_DNA"/>
</dbReference>
<evidence type="ECO:0000313" key="3">
    <source>
        <dbReference type="EMBL" id="KII83448.1"/>
    </source>
</evidence>
<evidence type="ECO:0008006" key="5">
    <source>
        <dbReference type="Google" id="ProtNLM"/>
    </source>
</evidence>
<name>A0A0C9T5R3_PLICR</name>
<evidence type="ECO:0000256" key="1">
    <source>
        <dbReference type="SAM" id="Coils"/>
    </source>
</evidence>
<protein>
    <recommendedName>
        <fullName evidence="5">Rho-GAP domain-containing protein</fullName>
    </recommendedName>
</protein>
<feature type="coiled-coil region" evidence="1">
    <location>
        <begin position="312"/>
        <end position="339"/>
    </location>
</feature>
<dbReference type="InterPro" id="IPR008936">
    <property type="entry name" value="Rho_GTPase_activation_prot"/>
</dbReference>
<dbReference type="AlphaFoldDB" id="A0A0C9T5R3"/>
<reference evidence="3 4" key="1">
    <citation type="submission" date="2014-06" db="EMBL/GenBank/DDBJ databases">
        <title>Evolutionary Origins and Diversification of the Mycorrhizal Mutualists.</title>
        <authorList>
            <consortium name="DOE Joint Genome Institute"/>
            <consortium name="Mycorrhizal Genomics Consortium"/>
            <person name="Kohler A."/>
            <person name="Kuo A."/>
            <person name="Nagy L.G."/>
            <person name="Floudas D."/>
            <person name="Copeland A."/>
            <person name="Barry K.W."/>
            <person name="Cichocki N."/>
            <person name="Veneault-Fourrey C."/>
            <person name="LaButti K."/>
            <person name="Lindquist E.A."/>
            <person name="Lipzen A."/>
            <person name="Lundell T."/>
            <person name="Morin E."/>
            <person name="Murat C."/>
            <person name="Riley R."/>
            <person name="Ohm R."/>
            <person name="Sun H."/>
            <person name="Tunlid A."/>
            <person name="Henrissat B."/>
            <person name="Grigoriev I.V."/>
            <person name="Hibbett D.S."/>
            <person name="Martin F."/>
        </authorList>
    </citation>
    <scope>NUCLEOTIDE SEQUENCE [LARGE SCALE GENOMIC DNA]</scope>
    <source>
        <strain evidence="3 4">FD-325 SS-3</strain>
    </source>
</reference>